<dbReference type="GO" id="GO:0006355">
    <property type="term" value="P:regulation of DNA-templated transcription"/>
    <property type="evidence" value="ECO:0007669"/>
    <property type="project" value="InterPro"/>
</dbReference>
<dbReference type="EMBL" id="MH394321">
    <property type="protein sequence ID" value="AXS67735.1"/>
    <property type="molecule type" value="Genomic_DNA"/>
</dbReference>
<accession>A0A346RNT8</accession>
<evidence type="ECO:0000313" key="2">
    <source>
        <dbReference type="Proteomes" id="UP000500845"/>
    </source>
</evidence>
<dbReference type="KEGG" id="vg:65102188"/>
<keyword evidence="2" id="KW-1185">Reference proteome</keyword>
<dbReference type="Pfam" id="PF05098">
    <property type="entry name" value="LEF-4"/>
    <property type="match status" value="1"/>
</dbReference>
<dbReference type="InterPro" id="IPR007790">
    <property type="entry name" value="LEF-4"/>
</dbReference>
<name>A0A346RNT8_9ABAC</name>
<reference evidence="1 2" key="1">
    <citation type="journal article" date="2018" name="J. Invertebr. Pathol.">
        <title>Morphological, genetic and biological characterisation of a novel alphabaculovirus isolated from Cryptophlebia peltastica (Lepidoptera: Tortricidae).</title>
        <authorList>
            <person name="Marsberg T."/>
            <person name="Jukes M.D."/>
            <person name="Krejmer-Rabalska M."/>
            <person name="Rabalski L."/>
            <person name="Knox C.M."/>
            <person name="Moore S.D."/>
            <person name="Hill M.P."/>
            <person name="Szewczyk B."/>
        </authorList>
    </citation>
    <scope>NUCLEOTIDE SEQUENCE [LARGE SCALE GENOMIC DNA]</scope>
    <source>
        <strain evidence="1">SA</strain>
    </source>
</reference>
<proteinExistence type="predicted"/>
<dbReference type="Proteomes" id="UP000500845">
    <property type="component" value="Segment"/>
</dbReference>
<organism evidence="1 2">
    <name type="scientific">Cryptophlebia peltastica nucleopolyhedrovirus</name>
    <dbReference type="NCBI Taxonomy" id="2304025"/>
    <lineage>
        <taxon>Viruses</taxon>
        <taxon>Viruses incertae sedis</taxon>
        <taxon>Naldaviricetes</taxon>
        <taxon>Lefavirales</taxon>
        <taxon>Baculoviridae</taxon>
        <taxon>Alphabaculovirus</taxon>
        <taxon>Alphabaculovirus crypeltasticae</taxon>
    </lineage>
</organism>
<evidence type="ECO:0000313" key="1">
    <source>
        <dbReference type="EMBL" id="AXS67735.1"/>
    </source>
</evidence>
<dbReference type="GeneID" id="65102188"/>
<sequence length="463" mass="54193">METIEKEISYSINLSQDLLYLILDSYISKKFDFVGKYYDFVDTNNVRTRLGDNGAVSCQTKNVQNMEKFVFADRNVIIPFVTRISNEIEVNIENIKPELDKIVECRVYTTKKYPKIEIKFEQIYFNRNLSDRFDSLMASKQIALLNLLQNRNESIVKQSYLGSDEILANLRIEYEYDDGPNMETINAIAEIVREMDAISHYQNISPLIPYTTLQNNIIYRKFEGEKLIYNLEDLTNVKKWALKLDGIRGKGFFTRNFCIIFMDDMQLFAGHFPTLFEINNVVAFQCELIDDKLYITDLLHVFKYTYNNKSQYECSHDGYNIDPITAINTINFLNGKYSNTSLHIENCHQNKLEIKFQKFYDPPLPTSLGYTTIATDGFVVLDITLRYVKYKHVKTIELEYNGKENCFATLEKLLTNYKINSNIELIHNNIYETVIVDNVITVIKFRPDRLVPQMIHDETKMES</sequence>
<dbReference type="RefSeq" id="YP_010086943.1">
    <property type="nucleotide sequence ID" value="NC_055500.1"/>
</dbReference>
<protein>
    <submittedName>
        <fullName evidence="1">Lef-4</fullName>
    </submittedName>
</protein>